<keyword evidence="8" id="KW-0346">Stress response</keyword>
<dbReference type="SUPFAM" id="SSF49764">
    <property type="entry name" value="HSP20-like chaperones"/>
    <property type="match status" value="1"/>
</dbReference>
<proteinExistence type="inferred from homology"/>
<feature type="compositionally biased region" description="Low complexity" evidence="6">
    <location>
        <begin position="126"/>
        <end position="143"/>
    </location>
</feature>
<dbReference type="PANTHER" id="PTHR45639">
    <property type="entry name" value="HSC70CB, ISOFORM G-RELATED"/>
    <property type="match status" value="1"/>
</dbReference>
<keyword evidence="3" id="KW-0143">Chaperone</keyword>
<feature type="domain" description="SHSP" evidence="7">
    <location>
        <begin position="1120"/>
        <end position="1232"/>
    </location>
</feature>
<name>A0ABQ8UEE5_9EUKA</name>
<dbReference type="InterPro" id="IPR008978">
    <property type="entry name" value="HSP20-like_chaperone"/>
</dbReference>
<dbReference type="InterPro" id="IPR002068">
    <property type="entry name" value="A-crystallin/Hsp20_dom"/>
</dbReference>
<dbReference type="Gene3D" id="3.30.420.40">
    <property type="match status" value="3"/>
</dbReference>
<dbReference type="PRINTS" id="PR00301">
    <property type="entry name" value="HEATSHOCK70"/>
</dbReference>
<evidence type="ECO:0000313" key="8">
    <source>
        <dbReference type="EMBL" id="KAJ4457616.1"/>
    </source>
</evidence>
<gene>
    <name evidence="8" type="ORF">PAPYR_6858</name>
</gene>
<dbReference type="Pfam" id="PF00012">
    <property type="entry name" value="HSP70"/>
    <property type="match status" value="2"/>
</dbReference>
<accession>A0ABQ8UEE5</accession>
<dbReference type="SUPFAM" id="SSF100934">
    <property type="entry name" value="Heat shock protein 70kD (HSP70), C-terminal subdomain"/>
    <property type="match status" value="1"/>
</dbReference>
<dbReference type="Pfam" id="PF00011">
    <property type="entry name" value="HSP20"/>
    <property type="match status" value="1"/>
</dbReference>
<dbReference type="Gene3D" id="3.30.30.30">
    <property type="match status" value="1"/>
</dbReference>
<organism evidence="8 9">
    <name type="scientific">Paratrimastix pyriformis</name>
    <dbReference type="NCBI Taxonomy" id="342808"/>
    <lineage>
        <taxon>Eukaryota</taxon>
        <taxon>Metamonada</taxon>
        <taxon>Preaxostyla</taxon>
        <taxon>Paratrimastigidae</taxon>
        <taxon>Paratrimastix</taxon>
    </lineage>
</organism>
<sequence length="1232" mass="131070">MSSTLYGIDFGSKSTILAGTVDADGTKIATFLNNELSRSTPSLVCIRPNERVVGPSTTFSLSSNINNTATNLRTKLGGAIDPATNQPFPPLQAMYSGQMRTFTHEQICGIFFHTLIEQSKGPEEPTPAGTPTGTPAPQTNSPAPTTPVPAPASTPAASIQHPRCVISVPAHYRAPQRTALLTAARIGGLEPLGLLQDTTASAVAYACTRLRPDAGIRTPFHLLVADFGAEALQVGLYRLTRTMAGVTVEALATEWDQTVGGTAMDSLLVEHFMGKLAEQFPALARQPELLRAPKTQMRLRRECERLKTILSANSKAVVAVENLTDSIDTALSLTRAEFEGILQAAQFPARVAACLGRLMERAAAGSKAPVELDVVEPLGGASRVPLMQAALSQALNDLPQCVARPGSPAATPAPVAEGSPAPGRITLSHQLSGTDAVAWGCAKFAAQLVLDRQGGQQVVPNPRRVQVSVTDVSSFDVFLCLATGPAPVPAPAAVESAASPSESHARIIALPTLLSGISSHLTHMIEPSSCHGHRQPSSPSSHLPHAPATPAAAPADDTATAAAAAPMQIEPAQPQPQTAAESRCGCGAGCEPTSISVEGSTVTSTRCRCVLAFKRGTRLPTHGTFRFVGQVAPSPQGTFVFGLRDRPAAPAAAAAPVTCPDPTNVLAQFTVPAVPPQAHHGDDATPTPSPAVPQTECVGVLLNLDENQLSAVGTAFVVENITAEPSPAPTMEVEQQPATAAAPARSSIRRVVPVTGWQAPGTVDPAMQQQLADEEVRMSMHDATTREAGAARNLLEGYIYEMRQKCGEDFMLGAMSAQDRRTFAGMLEEAMRLVGDQDPDAEPLQSIAVYQQKLADLKRWIAPIEKRYMDETERRKVLGQLRETLLAAKRIQNKVHPYASEGAFKDDVAALRDVIARADVAVGAAQAGIEARLTQLRSDDAQIEAGQPSPGSPALGGPASATTADLQTILQTLQRLSAGYPFGDFFAPQSFVDDDFATAQQPQMAWGEGEEPIEPEEEQAYPPTPQQPPQPPQPQPQPFYGGRPARRQPQLPVGMLDLRDPFGFGAAPAGGYEEEEPYRQMPPRFRPAGYPQTGYPYGPQAAYVPPPPPPARERPAPAALAQQEWAPHIDMQETPAEQIVYVELPGVQKKDISLRVEGDNMVIEGFKRPSFFEEDGIMSRMESPSGHFSRALALSPAVDRSRIRADFSEGILKVVIPKLPQYPQAPSRIAIF</sequence>
<evidence type="ECO:0000256" key="3">
    <source>
        <dbReference type="ARBA" id="ARBA00023186"/>
    </source>
</evidence>
<dbReference type="Gene3D" id="2.60.40.790">
    <property type="match status" value="1"/>
</dbReference>
<dbReference type="Gene3D" id="3.90.640.10">
    <property type="entry name" value="Actin, Chain A, domain 4"/>
    <property type="match status" value="1"/>
</dbReference>
<dbReference type="InterPro" id="IPR013126">
    <property type="entry name" value="Hsp_70_fam"/>
</dbReference>
<dbReference type="CDD" id="cd06464">
    <property type="entry name" value="ACD_sHsps-like"/>
    <property type="match status" value="1"/>
</dbReference>
<comment type="similarity">
    <text evidence="4 5">Belongs to the small heat shock protein (HSP20) family.</text>
</comment>
<dbReference type="Gene3D" id="1.20.1270.10">
    <property type="match status" value="1"/>
</dbReference>
<dbReference type="PROSITE" id="PS01031">
    <property type="entry name" value="SHSP"/>
    <property type="match status" value="1"/>
</dbReference>
<dbReference type="PANTHER" id="PTHR45639:SF3">
    <property type="entry name" value="HYPOXIA UP-REGULATED PROTEIN 1"/>
    <property type="match status" value="1"/>
</dbReference>
<keyword evidence="9" id="KW-1185">Reference proteome</keyword>
<feature type="compositionally biased region" description="Low complexity" evidence="6">
    <location>
        <begin position="945"/>
        <end position="961"/>
    </location>
</feature>
<evidence type="ECO:0000256" key="2">
    <source>
        <dbReference type="ARBA" id="ARBA00022840"/>
    </source>
</evidence>
<dbReference type="Proteomes" id="UP001141327">
    <property type="component" value="Unassembled WGS sequence"/>
</dbReference>
<feature type="region of interest" description="Disordered" evidence="6">
    <location>
        <begin position="942"/>
        <end position="961"/>
    </location>
</feature>
<evidence type="ECO:0000256" key="1">
    <source>
        <dbReference type="ARBA" id="ARBA00022741"/>
    </source>
</evidence>
<feature type="region of interest" description="Disordered" evidence="6">
    <location>
        <begin position="119"/>
        <end position="156"/>
    </location>
</feature>
<feature type="compositionally biased region" description="Low complexity" evidence="6">
    <location>
        <begin position="546"/>
        <end position="565"/>
    </location>
</feature>
<evidence type="ECO:0000256" key="6">
    <source>
        <dbReference type="SAM" id="MobiDB-lite"/>
    </source>
</evidence>
<comment type="caution">
    <text evidence="8">The sequence shown here is derived from an EMBL/GenBank/DDBJ whole genome shotgun (WGS) entry which is preliminary data.</text>
</comment>
<feature type="compositionally biased region" description="Pro residues" evidence="6">
    <location>
        <begin position="1022"/>
        <end position="1037"/>
    </location>
</feature>
<evidence type="ECO:0000256" key="4">
    <source>
        <dbReference type="PROSITE-ProRule" id="PRU00285"/>
    </source>
</evidence>
<dbReference type="InterPro" id="IPR043129">
    <property type="entry name" value="ATPase_NBD"/>
</dbReference>
<dbReference type="EMBL" id="JAPMOS010000043">
    <property type="protein sequence ID" value="KAJ4457616.1"/>
    <property type="molecule type" value="Genomic_DNA"/>
</dbReference>
<protein>
    <submittedName>
        <fullName evidence="8">Heat shock 70 kDa protein 14</fullName>
    </submittedName>
</protein>
<reference evidence="8" key="1">
    <citation type="journal article" date="2022" name="bioRxiv">
        <title>Genomics of Preaxostyla Flagellates Illuminates Evolutionary Transitions and the Path Towards Mitochondrial Loss.</title>
        <authorList>
            <person name="Novak L.V.F."/>
            <person name="Treitli S.C."/>
            <person name="Pyrih J."/>
            <person name="Halakuc P."/>
            <person name="Pipaliya S.V."/>
            <person name="Vacek V."/>
            <person name="Brzon O."/>
            <person name="Soukal P."/>
            <person name="Eme L."/>
            <person name="Dacks J.B."/>
            <person name="Karnkowska A."/>
            <person name="Elias M."/>
            <person name="Hampl V."/>
        </authorList>
    </citation>
    <scope>NUCLEOTIDE SEQUENCE</scope>
    <source>
        <strain evidence="8">RCP-MX</strain>
    </source>
</reference>
<feature type="region of interest" description="Disordered" evidence="6">
    <location>
        <begin position="526"/>
        <end position="565"/>
    </location>
</feature>
<dbReference type="SUPFAM" id="SSF53067">
    <property type="entry name" value="Actin-like ATPase domain"/>
    <property type="match status" value="2"/>
</dbReference>
<keyword evidence="1" id="KW-0547">Nucleotide-binding</keyword>
<evidence type="ECO:0000313" key="9">
    <source>
        <dbReference type="Proteomes" id="UP001141327"/>
    </source>
</evidence>
<dbReference type="InterPro" id="IPR029048">
    <property type="entry name" value="HSP70_C_sf"/>
</dbReference>
<evidence type="ECO:0000256" key="5">
    <source>
        <dbReference type="RuleBase" id="RU003616"/>
    </source>
</evidence>
<feature type="compositionally biased region" description="Acidic residues" evidence="6">
    <location>
        <begin position="1008"/>
        <end position="1019"/>
    </location>
</feature>
<keyword evidence="2" id="KW-0067">ATP-binding</keyword>
<evidence type="ECO:0000259" key="7">
    <source>
        <dbReference type="PROSITE" id="PS01031"/>
    </source>
</evidence>
<feature type="region of interest" description="Disordered" evidence="6">
    <location>
        <begin position="1001"/>
        <end position="1049"/>
    </location>
</feature>